<comment type="caution">
    <text evidence="1">The sequence shown here is derived from an EMBL/GenBank/DDBJ whole genome shotgun (WGS) entry which is preliminary data.</text>
</comment>
<accession>A0ABR0AYF0</accession>
<organism evidence="1 2">
    <name type="scientific">Daphnia magna</name>
    <dbReference type="NCBI Taxonomy" id="35525"/>
    <lineage>
        <taxon>Eukaryota</taxon>
        <taxon>Metazoa</taxon>
        <taxon>Ecdysozoa</taxon>
        <taxon>Arthropoda</taxon>
        <taxon>Crustacea</taxon>
        <taxon>Branchiopoda</taxon>
        <taxon>Diplostraca</taxon>
        <taxon>Cladocera</taxon>
        <taxon>Anomopoda</taxon>
        <taxon>Daphniidae</taxon>
        <taxon>Daphnia</taxon>
    </lineage>
</organism>
<dbReference type="EMBL" id="JAOYFB010000039">
    <property type="protein sequence ID" value="KAK4030143.1"/>
    <property type="molecule type" value="Genomic_DNA"/>
</dbReference>
<sequence length="71" mass="7903">MGRCKSNSTWFGNGCDVVRNIAPAIIGAFKNMYLLLIHHLWCPLVGWSLHLMKVLDVTMPEEGHLLQGVGL</sequence>
<name>A0ABR0AYF0_9CRUS</name>
<protein>
    <submittedName>
        <fullName evidence="1">Uncharacterized protein</fullName>
    </submittedName>
</protein>
<proteinExistence type="predicted"/>
<dbReference type="Proteomes" id="UP001234178">
    <property type="component" value="Unassembled WGS sequence"/>
</dbReference>
<keyword evidence="2" id="KW-1185">Reference proteome</keyword>
<evidence type="ECO:0000313" key="1">
    <source>
        <dbReference type="EMBL" id="KAK4030143.1"/>
    </source>
</evidence>
<reference evidence="1 2" key="1">
    <citation type="journal article" date="2023" name="Nucleic Acids Res.">
        <title>The hologenome of Daphnia magna reveals possible DNA methylation and microbiome-mediated evolution of the host genome.</title>
        <authorList>
            <person name="Chaturvedi A."/>
            <person name="Li X."/>
            <person name="Dhandapani V."/>
            <person name="Marshall H."/>
            <person name="Kissane S."/>
            <person name="Cuenca-Cambronero M."/>
            <person name="Asole G."/>
            <person name="Calvet F."/>
            <person name="Ruiz-Romero M."/>
            <person name="Marangio P."/>
            <person name="Guigo R."/>
            <person name="Rago D."/>
            <person name="Mirbahai L."/>
            <person name="Eastwood N."/>
            <person name="Colbourne J.K."/>
            <person name="Zhou J."/>
            <person name="Mallon E."/>
            <person name="Orsini L."/>
        </authorList>
    </citation>
    <scope>NUCLEOTIDE SEQUENCE [LARGE SCALE GENOMIC DNA]</scope>
    <source>
        <strain evidence="1">LRV0_1</strain>
    </source>
</reference>
<evidence type="ECO:0000313" key="2">
    <source>
        <dbReference type="Proteomes" id="UP001234178"/>
    </source>
</evidence>
<gene>
    <name evidence="1" type="ORF">OUZ56_023119</name>
</gene>